<feature type="compositionally biased region" description="Polar residues" evidence="7">
    <location>
        <begin position="417"/>
        <end position="427"/>
    </location>
</feature>
<organism evidence="10 11">
    <name type="scientific">Gonapodya prolifera (strain JEL478)</name>
    <name type="common">Monoblepharis prolifera</name>
    <dbReference type="NCBI Taxonomy" id="1344416"/>
    <lineage>
        <taxon>Eukaryota</taxon>
        <taxon>Fungi</taxon>
        <taxon>Fungi incertae sedis</taxon>
        <taxon>Chytridiomycota</taxon>
        <taxon>Chytridiomycota incertae sedis</taxon>
        <taxon>Monoblepharidomycetes</taxon>
        <taxon>Monoblepharidales</taxon>
        <taxon>Gonapodyaceae</taxon>
        <taxon>Gonapodya</taxon>
    </lineage>
</organism>
<evidence type="ECO:0000256" key="4">
    <source>
        <dbReference type="ARBA" id="ARBA00022777"/>
    </source>
</evidence>
<dbReference type="CDD" id="cd14003">
    <property type="entry name" value="STKc_AMPK-like"/>
    <property type="match status" value="1"/>
</dbReference>
<feature type="compositionally biased region" description="Polar residues" evidence="7">
    <location>
        <begin position="369"/>
        <end position="403"/>
    </location>
</feature>
<dbReference type="STRING" id="1344416.A0A139B0X0"/>
<keyword evidence="11" id="KW-1185">Reference proteome</keyword>
<dbReference type="Gene3D" id="3.30.310.80">
    <property type="entry name" value="Kinase associated domain 1, KA1"/>
    <property type="match status" value="1"/>
</dbReference>
<feature type="domain" description="Protein kinase" evidence="8">
    <location>
        <begin position="32"/>
        <end position="289"/>
    </location>
</feature>
<dbReference type="FunFam" id="3.30.200.20:FF:000003">
    <property type="entry name" value="Non-specific serine/threonine protein kinase"/>
    <property type="match status" value="1"/>
</dbReference>
<dbReference type="SUPFAM" id="SSF103243">
    <property type="entry name" value="KA1-like"/>
    <property type="match status" value="1"/>
</dbReference>
<proteinExistence type="predicted"/>
<dbReference type="PANTHER" id="PTHR24346">
    <property type="entry name" value="MAP/MICROTUBULE AFFINITY-REGULATING KINASE"/>
    <property type="match status" value="1"/>
</dbReference>
<protein>
    <submittedName>
        <fullName evidence="10">Pkinase-domain-containing protein</fullName>
    </submittedName>
</protein>
<dbReference type="GO" id="GO:0004674">
    <property type="term" value="F:protein serine/threonine kinase activity"/>
    <property type="evidence" value="ECO:0007669"/>
    <property type="project" value="UniProtKB-KW"/>
</dbReference>
<feature type="region of interest" description="Disordered" evidence="7">
    <location>
        <begin position="357"/>
        <end position="403"/>
    </location>
</feature>
<evidence type="ECO:0000256" key="6">
    <source>
        <dbReference type="PROSITE-ProRule" id="PRU10141"/>
    </source>
</evidence>
<feature type="compositionally biased region" description="Polar residues" evidence="7">
    <location>
        <begin position="497"/>
        <end position="506"/>
    </location>
</feature>
<dbReference type="PROSITE" id="PS50011">
    <property type="entry name" value="PROTEIN_KINASE_DOM"/>
    <property type="match status" value="1"/>
</dbReference>
<name>A0A139B0X0_GONPJ</name>
<evidence type="ECO:0000313" key="10">
    <source>
        <dbReference type="EMBL" id="KXS22345.1"/>
    </source>
</evidence>
<dbReference type="GO" id="GO:0035556">
    <property type="term" value="P:intracellular signal transduction"/>
    <property type="evidence" value="ECO:0007669"/>
    <property type="project" value="TreeGrafter"/>
</dbReference>
<dbReference type="FunFam" id="1.10.510.10:FF:000571">
    <property type="entry name" value="Maternal embryonic leucine zipper kinase"/>
    <property type="match status" value="1"/>
</dbReference>
<evidence type="ECO:0000256" key="5">
    <source>
        <dbReference type="ARBA" id="ARBA00022840"/>
    </source>
</evidence>
<feature type="domain" description="UBA" evidence="9">
    <location>
        <begin position="310"/>
        <end position="351"/>
    </location>
</feature>
<dbReference type="InterPro" id="IPR015940">
    <property type="entry name" value="UBA"/>
</dbReference>
<evidence type="ECO:0000256" key="2">
    <source>
        <dbReference type="ARBA" id="ARBA00022679"/>
    </source>
</evidence>
<feature type="compositionally biased region" description="Basic and acidic residues" evidence="7">
    <location>
        <begin position="441"/>
        <end position="452"/>
    </location>
</feature>
<dbReference type="EMBL" id="KQ965731">
    <property type="protein sequence ID" value="KXS22345.1"/>
    <property type="molecule type" value="Genomic_DNA"/>
</dbReference>
<dbReference type="PANTHER" id="PTHR24346:SF106">
    <property type="entry name" value="PROTEIN KINASE DOMAIN-CONTAINING PROTEIN"/>
    <property type="match status" value="1"/>
</dbReference>
<dbReference type="InterPro" id="IPR008271">
    <property type="entry name" value="Ser/Thr_kinase_AS"/>
</dbReference>
<evidence type="ECO:0000256" key="3">
    <source>
        <dbReference type="ARBA" id="ARBA00022741"/>
    </source>
</evidence>
<keyword evidence="4 10" id="KW-0418">Kinase</keyword>
<evidence type="ECO:0000259" key="8">
    <source>
        <dbReference type="PROSITE" id="PS50011"/>
    </source>
</evidence>
<dbReference type="InterPro" id="IPR028375">
    <property type="entry name" value="KA1/Ssp2_C"/>
</dbReference>
<dbReference type="Gene3D" id="1.10.510.10">
    <property type="entry name" value="Transferase(Phosphotransferase) domain 1"/>
    <property type="match status" value="1"/>
</dbReference>
<evidence type="ECO:0000256" key="1">
    <source>
        <dbReference type="ARBA" id="ARBA00022527"/>
    </source>
</evidence>
<feature type="compositionally biased region" description="Polar residues" evidence="7">
    <location>
        <begin position="561"/>
        <end position="573"/>
    </location>
</feature>
<gene>
    <name evidence="10" type="ORF">M427DRAFT_486227</name>
</gene>
<dbReference type="Proteomes" id="UP000070544">
    <property type="component" value="Unassembled WGS sequence"/>
</dbReference>
<dbReference type="GO" id="GO:0005524">
    <property type="term" value="F:ATP binding"/>
    <property type="evidence" value="ECO:0007669"/>
    <property type="project" value="UniProtKB-UniRule"/>
</dbReference>
<dbReference type="PROSITE" id="PS00107">
    <property type="entry name" value="PROTEIN_KINASE_ATP"/>
    <property type="match status" value="1"/>
</dbReference>
<accession>A0A139B0X0</accession>
<feature type="region of interest" description="Disordered" evidence="7">
    <location>
        <begin position="488"/>
        <end position="596"/>
    </location>
</feature>
<feature type="region of interest" description="Disordered" evidence="7">
    <location>
        <begin position="1"/>
        <end position="24"/>
    </location>
</feature>
<dbReference type="Pfam" id="PF00069">
    <property type="entry name" value="Pkinase"/>
    <property type="match status" value="1"/>
</dbReference>
<keyword evidence="2" id="KW-0808">Transferase</keyword>
<evidence type="ECO:0000256" key="7">
    <source>
        <dbReference type="SAM" id="MobiDB-lite"/>
    </source>
</evidence>
<evidence type="ECO:0000313" key="11">
    <source>
        <dbReference type="Proteomes" id="UP000070544"/>
    </source>
</evidence>
<reference evidence="10 11" key="1">
    <citation type="journal article" date="2015" name="Genome Biol. Evol.">
        <title>Phylogenomic analyses indicate that early fungi evolved digesting cell walls of algal ancestors of land plants.</title>
        <authorList>
            <person name="Chang Y."/>
            <person name="Wang S."/>
            <person name="Sekimoto S."/>
            <person name="Aerts A.L."/>
            <person name="Choi C."/>
            <person name="Clum A."/>
            <person name="LaButti K.M."/>
            <person name="Lindquist E.A."/>
            <person name="Yee Ngan C."/>
            <person name="Ohm R.A."/>
            <person name="Salamov A.A."/>
            <person name="Grigoriev I.V."/>
            <person name="Spatafora J.W."/>
            <person name="Berbee M.L."/>
        </authorList>
    </citation>
    <scope>NUCLEOTIDE SEQUENCE [LARGE SCALE GENOMIC DNA]</scope>
    <source>
        <strain evidence="10 11">JEL478</strain>
    </source>
</reference>
<dbReference type="GO" id="GO:0005737">
    <property type="term" value="C:cytoplasm"/>
    <property type="evidence" value="ECO:0007669"/>
    <property type="project" value="TreeGrafter"/>
</dbReference>
<keyword evidence="5 6" id="KW-0067">ATP-binding</keyword>
<dbReference type="OMA" id="ANQTENC"/>
<keyword evidence="1" id="KW-0723">Serine/threonine-protein kinase</keyword>
<dbReference type="InterPro" id="IPR017441">
    <property type="entry name" value="Protein_kinase_ATP_BS"/>
</dbReference>
<dbReference type="PROSITE" id="PS50030">
    <property type="entry name" value="UBA"/>
    <property type="match status" value="1"/>
</dbReference>
<feature type="binding site" evidence="6">
    <location>
        <position position="60"/>
    </location>
    <ligand>
        <name>ATP</name>
        <dbReference type="ChEBI" id="CHEBI:30616"/>
    </ligand>
</feature>
<dbReference type="InterPro" id="IPR000719">
    <property type="entry name" value="Prot_kinase_dom"/>
</dbReference>
<dbReference type="SMART" id="SM00220">
    <property type="entry name" value="S_TKc"/>
    <property type="match status" value="1"/>
</dbReference>
<dbReference type="SUPFAM" id="SSF56112">
    <property type="entry name" value="Protein kinase-like (PK-like)"/>
    <property type="match status" value="1"/>
</dbReference>
<feature type="compositionally biased region" description="Pro residues" evidence="7">
    <location>
        <begin position="7"/>
        <end position="20"/>
    </location>
</feature>
<feature type="region of interest" description="Disordered" evidence="7">
    <location>
        <begin position="417"/>
        <end position="471"/>
    </location>
</feature>
<dbReference type="OrthoDB" id="193931at2759"/>
<evidence type="ECO:0000259" key="9">
    <source>
        <dbReference type="PROSITE" id="PS50030"/>
    </source>
</evidence>
<dbReference type="AlphaFoldDB" id="A0A139B0X0"/>
<sequence>MSDDDSPMPPPQKSSAPPPSSSRGMGVLAHKYIVQKSLGEGTFAKVKLCTDGSGRKFAVKVIDKASIERQSQVTRLKREIRILKLLRHPNIVRLHEVVETDDTIMLVQEYADGGELFDFIVARKKVQENIARKLFRQMVSALSYCHESNIIHRDLKPENLLLAETDGPNQPIVKIADFGFSSIYHSAGKRLETFCGSPFYCSPEIVNSRPYKGPEVDVWSLGVVLYALITGRLPYYSEDIGNLYDKITDGCFHVPDHVSSSARDLLHSMLQVDPEQRATVDELRAHPWTNEGYESPVETFLPVRSFPPSELDQMILEKMVAYGFTDCEETKEAILTDSKSQEFSIYYLLKEYRSRGSSHHHASKPSLPSAKSLQRDNASSSTLSNVRTFSDSRNASTTAGISVNTVEPSTNNLIHELSNSTNLTTSGAAIKEEEEPSSDPLEYRPRNLDRPTTDLPEAAAPHQRRVTMGGGSTCARTLRDLQEQMNVTHDRDRHHAGSNTSHQTSCGVKRGSPSVREPKSTGGGGAVAVTGDTTRFSRPRRRWSVVTTPFGEKPTAPEGSSAGTTQVEPSSASGDPPTRPLKRTFFGAETTSSKPPSEIVSEISRTLDAEGIAFSFNQEQWRFTCEASRREWFEIEVCKAIPLVMEVTSPVNA</sequence>
<dbReference type="PROSITE" id="PS00108">
    <property type="entry name" value="PROTEIN_KINASE_ST"/>
    <property type="match status" value="1"/>
</dbReference>
<dbReference type="InterPro" id="IPR011009">
    <property type="entry name" value="Kinase-like_dom_sf"/>
</dbReference>
<keyword evidence="3 6" id="KW-0547">Nucleotide-binding</keyword>